<dbReference type="AlphaFoldDB" id="A0A164NRZ8"/>
<feature type="transmembrane region" description="Helical" evidence="5">
    <location>
        <begin position="162"/>
        <end position="183"/>
    </location>
</feature>
<gene>
    <name evidence="7" type="ORF">SISNIDRAFT_460237</name>
</gene>
<dbReference type="Proteomes" id="UP000076722">
    <property type="component" value="Unassembled WGS sequence"/>
</dbReference>
<feature type="transmembrane region" description="Helical" evidence="5">
    <location>
        <begin position="79"/>
        <end position="101"/>
    </location>
</feature>
<dbReference type="InterPro" id="IPR037185">
    <property type="entry name" value="EmrE-like"/>
</dbReference>
<dbReference type="STRING" id="1314777.A0A164NRZ8"/>
<comment type="subcellular location">
    <subcellularLocation>
        <location evidence="1">Membrane</location>
        <topology evidence="1">Multi-pass membrane protein</topology>
    </subcellularLocation>
</comment>
<feature type="transmembrane region" description="Helical" evidence="5">
    <location>
        <begin position="132"/>
        <end position="150"/>
    </location>
</feature>
<feature type="transmembrane region" description="Helical" evidence="5">
    <location>
        <begin position="238"/>
        <end position="258"/>
    </location>
</feature>
<evidence type="ECO:0000256" key="1">
    <source>
        <dbReference type="ARBA" id="ARBA00004141"/>
    </source>
</evidence>
<sequence>MSDQTPPSRALIAGTVSFYISSALGMVMANKWVLNSSETPLSFLLIQLLIAVVLLAICRASGRLQFSMGWRIDYEATKALAPLIILNVLGLSFNTYCLKFVDASFYQVARGLVLPFTVVTSYIFLKSRPSLRILFSCFVVFCGFLVGVSPSNSTQSASSRGFTFVGIVFGLLSSVVTACHVVVIKRSLGVLNNSALDLAWYSNVLTAIVLFPGIFLVGEWPELVDLFTNAPALKFNTFVWGCALTGFIGFLISVAGILSVKITSPITHMVSSAVRGVGATMLGLWLFGDVITVQRALSILTILAGSLWYTWIKHQESLPADASKGDYQKISMTNLEEANDKEEREA</sequence>
<feature type="transmembrane region" description="Helical" evidence="5">
    <location>
        <begin position="107"/>
        <end position="125"/>
    </location>
</feature>
<name>A0A164NRZ8_9AGAM</name>
<protein>
    <recommendedName>
        <fullName evidence="6">Sugar phosphate transporter domain-containing protein</fullName>
    </recommendedName>
</protein>
<evidence type="ECO:0000256" key="5">
    <source>
        <dbReference type="SAM" id="Phobius"/>
    </source>
</evidence>
<evidence type="ECO:0000313" key="8">
    <source>
        <dbReference type="Proteomes" id="UP000076722"/>
    </source>
</evidence>
<dbReference type="PANTHER" id="PTHR11132">
    <property type="entry name" value="SOLUTE CARRIER FAMILY 35"/>
    <property type="match status" value="1"/>
</dbReference>
<feature type="transmembrane region" description="Helical" evidence="5">
    <location>
        <begin position="12"/>
        <end position="29"/>
    </location>
</feature>
<accession>A0A164NRZ8</accession>
<keyword evidence="4 5" id="KW-0472">Membrane</keyword>
<keyword evidence="8" id="KW-1185">Reference proteome</keyword>
<dbReference type="Pfam" id="PF03151">
    <property type="entry name" value="TPT"/>
    <property type="match status" value="1"/>
</dbReference>
<dbReference type="InterPro" id="IPR004853">
    <property type="entry name" value="Sugar_P_trans_dom"/>
</dbReference>
<keyword evidence="2 5" id="KW-0812">Transmembrane</keyword>
<feature type="transmembrane region" description="Helical" evidence="5">
    <location>
        <begin position="41"/>
        <end position="58"/>
    </location>
</feature>
<reference evidence="7 8" key="1">
    <citation type="journal article" date="2016" name="Mol. Biol. Evol.">
        <title>Comparative Genomics of Early-Diverging Mushroom-Forming Fungi Provides Insights into the Origins of Lignocellulose Decay Capabilities.</title>
        <authorList>
            <person name="Nagy L.G."/>
            <person name="Riley R."/>
            <person name="Tritt A."/>
            <person name="Adam C."/>
            <person name="Daum C."/>
            <person name="Floudas D."/>
            <person name="Sun H."/>
            <person name="Yadav J.S."/>
            <person name="Pangilinan J."/>
            <person name="Larsson K.H."/>
            <person name="Matsuura K."/>
            <person name="Barry K."/>
            <person name="Labutti K."/>
            <person name="Kuo R."/>
            <person name="Ohm R.A."/>
            <person name="Bhattacharya S.S."/>
            <person name="Shirouzu T."/>
            <person name="Yoshinaga Y."/>
            <person name="Martin F.M."/>
            <person name="Grigoriev I.V."/>
            <person name="Hibbett D.S."/>
        </authorList>
    </citation>
    <scope>NUCLEOTIDE SEQUENCE [LARGE SCALE GENOMIC DNA]</scope>
    <source>
        <strain evidence="7 8">HHB9708</strain>
    </source>
</reference>
<dbReference type="InterPro" id="IPR050186">
    <property type="entry name" value="TPT_transporter"/>
</dbReference>
<feature type="transmembrane region" description="Helical" evidence="5">
    <location>
        <begin position="195"/>
        <end position="218"/>
    </location>
</feature>
<evidence type="ECO:0000256" key="3">
    <source>
        <dbReference type="ARBA" id="ARBA00022989"/>
    </source>
</evidence>
<evidence type="ECO:0000313" key="7">
    <source>
        <dbReference type="EMBL" id="KZS87981.1"/>
    </source>
</evidence>
<evidence type="ECO:0000256" key="2">
    <source>
        <dbReference type="ARBA" id="ARBA00022692"/>
    </source>
</evidence>
<organism evidence="7 8">
    <name type="scientific">Sistotremastrum niveocremeum HHB9708</name>
    <dbReference type="NCBI Taxonomy" id="1314777"/>
    <lineage>
        <taxon>Eukaryota</taxon>
        <taxon>Fungi</taxon>
        <taxon>Dikarya</taxon>
        <taxon>Basidiomycota</taxon>
        <taxon>Agaricomycotina</taxon>
        <taxon>Agaricomycetes</taxon>
        <taxon>Sistotremastrales</taxon>
        <taxon>Sistotremastraceae</taxon>
        <taxon>Sertulicium</taxon>
        <taxon>Sertulicium niveocremeum</taxon>
    </lineage>
</organism>
<dbReference type="SUPFAM" id="SSF103481">
    <property type="entry name" value="Multidrug resistance efflux transporter EmrE"/>
    <property type="match status" value="1"/>
</dbReference>
<dbReference type="OrthoDB" id="5547497at2759"/>
<evidence type="ECO:0000256" key="4">
    <source>
        <dbReference type="ARBA" id="ARBA00023136"/>
    </source>
</evidence>
<keyword evidence="3 5" id="KW-1133">Transmembrane helix</keyword>
<proteinExistence type="predicted"/>
<evidence type="ECO:0000259" key="6">
    <source>
        <dbReference type="Pfam" id="PF03151"/>
    </source>
</evidence>
<dbReference type="EMBL" id="KV419441">
    <property type="protein sequence ID" value="KZS87981.1"/>
    <property type="molecule type" value="Genomic_DNA"/>
</dbReference>
<feature type="domain" description="Sugar phosphate transporter" evidence="6">
    <location>
        <begin position="19"/>
        <end position="309"/>
    </location>
</feature>
<dbReference type="GO" id="GO:0016020">
    <property type="term" value="C:membrane"/>
    <property type="evidence" value="ECO:0007669"/>
    <property type="project" value="UniProtKB-SubCell"/>
</dbReference>